<organism evidence="2">
    <name type="scientific">viral metagenome</name>
    <dbReference type="NCBI Taxonomy" id="1070528"/>
    <lineage>
        <taxon>unclassified sequences</taxon>
        <taxon>metagenomes</taxon>
        <taxon>organismal metagenomes</taxon>
    </lineage>
</organism>
<evidence type="ECO:0000256" key="1">
    <source>
        <dbReference type="SAM" id="Phobius"/>
    </source>
</evidence>
<keyword evidence="1" id="KW-0812">Transmembrane</keyword>
<evidence type="ECO:0000313" key="2">
    <source>
        <dbReference type="EMBL" id="QHS89242.1"/>
    </source>
</evidence>
<keyword evidence="1" id="KW-0472">Membrane</keyword>
<proteinExistence type="predicted"/>
<sequence>MASSQRSANLYWTRIFIPLLIIVMAFAFYLLFFLPHVQIISTAAFQKAVRFRST</sequence>
<feature type="transmembrane region" description="Helical" evidence="1">
    <location>
        <begin position="15"/>
        <end position="34"/>
    </location>
</feature>
<dbReference type="AlphaFoldDB" id="A0A6C0BB37"/>
<reference evidence="2" key="1">
    <citation type="journal article" date="2020" name="Nature">
        <title>Giant virus diversity and host interactions through global metagenomics.</title>
        <authorList>
            <person name="Schulz F."/>
            <person name="Roux S."/>
            <person name="Paez-Espino D."/>
            <person name="Jungbluth S."/>
            <person name="Walsh D.A."/>
            <person name="Denef V.J."/>
            <person name="McMahon K.D."/>
            <person name="Konstantinidis K.T."/>
            <person name="Eloe-Fadrosh E.A."/>
            <person name="Kyrpides N.C."/>
            <person name="Woyke T."/>
        </authorList>
    </citation>
    <scope>NUCLEOTIDE SEQUENCE</scope>
    <source>
        <strain evidence="2">GVMAG-M-3300010158-60</strain>
    </source>
</reference>
<protein>
    <submittedName>
        <fullName evidence="2">Uncharacterized protein</fullName>
    </submittedName>
</protein>
<dbReference type="EMBL" id="MN739107">
    <property type="protein sequence ID" value="QHS89242.1"/>
    <property type="molecule type" value="Genomic_DNA"/>
</dbReference>
<keyword evidence="1" id="KW-1133">Transmembrane helix</keyword>
<accession>A0A6C0BB37</accession>
<name>A0A6C0BB37_9ZZZZ</name>